<dbReference type="EMBL" id="QFKX01000007">
    <property type="protein sequence ID" value="PWH05103.1"/>
    <property type="molecule type" value="Genomic_DNA"/>
</dbReference>
<protein>
    <submittedName>
        <fullName evidence="1">Histidine phosphatase family protein</fullName>
    </submittedName>
</protein>
<proteinExistence type="predicted"/>
<dbReference type="PANTHER" id="PTHR36849:SF1">
    <property type="entry name" value="CYTOPLASMIC PROTEIN"/>
    <property type="match status" value="1"/>
</dbReference>
<dbReference type="Proteomes" id="UP000245590">
    <property type="component" value="Unassembled WGS sequence"/>
</dbReference>
<sequence length="127" mass="14312">MSSTVSIDIQRVHDVLDDAGSARGEFRVLVDRLWPRGIAKERLGHDVWDKDVAPSSGLRTAFHEGSMSFDEFSRHYREELEGGDAPEKLLGRARQAHARRVILLFAAKDTEHNHALVLQEVLRGLQS</sequence>
<dbReference type="Pfam" id="PF22752">
    <property type="entry name" value="DUF488-N3i"/>
    <property type="match status" value="1"/>
</dbReference>
<organism evidence="1 2">
    <name type="scientific">Brachybacterium endophyticum</name>
    <dbReference type="NCBI Taxonomy" id="2182385"/>
    <lineage>
        <taxon>Bacteria</taxon>
        <taxon>Bacillati</taxon>
        <taxon>Actinomycetota</taxon>
        <taxon>Actinomycetes</taxon>
        <taxon>Micrococcales</taxon>
        <taxon>Dermabacteraceae</taxon>
        <taxon>Brachybacterium</taxon>
    </lineage>
</organism>
<dbReference type="RefSeq" id="WP_109276843.1">
    <property type="nucleotide sequence ID" value="NZ_QFKX01000007.1"/>
</dbReference>
<comment type="caution">
    <text evidence="1">The sequence shown here is derived from an EMBL/GenBank/DDBJ whole genome shotgun (WGS) entry which is preliminary data.</text>
</comment>
<dbReference type="OrthoDB" id="9790745at2"/>
<keyword evidence="2" id="KW-1185">Reference proteome</keyword>
<dbReference type="AlphaFoldDB" id="A0A2U2RGV1"/>
<evidence type="ECO:0000313" key="2">
    <source>
        <dbReference type="Proteomes" id="UP000245590"/>
    </source>
</evidence>
<evidence type="ECO:0000313" key="1">
    <source>
        <dbReference type="EMBL" id="PWH05103.1"/>
    </source>
</evidence>
<dbReference type="PANTHER" id="PTHR36849">
    <property type="entry name" value="CYTOPLASMIC PROTEIN-RELATED"/>
    <property type="match status" value="1"/>
</dbReference>
<accession>A0A2U2RGV1</accession>
<dbReference type="InterPro" id="IPR052552">
    <property type="entry name" value="YeaO-like"/>
</dbReference>
<name>A0A2U2RGV1_9MICO</name>
<reference evidence="1 2" key="1">
    <citation type="submission" date="2018-05" db="EMBL/GenBank/DDBJ databases">
        <title>Brachybacterium sp. M1HQ-2T, whole genome shotgun sequence.</title>
        <authorList>
            <person name="Tuo L."/>
        </authorList>
    </citation>
    <scope>NUCLEOTIDE SEQUENCE [LARGE SCALE GENOMIC DNA]</scope>
    <source>
        <strain evidence="1 2">M1HQ-2</strain>
    </source>
</reference>
<gene>
    <name evidence="1" type="ORF">DEO23_15020</name>
</gene>